<dbReference type="Gene3D" id="3.30.70.270">
    <property type="match status" value="1"/>
</dbReference>
<organism evidence="3 4">
    <name type="scientific">Breznakiella homolactica</name>
    <dbReference type="NCBI Taxonomy" id="2798577"/>
    <lineage>
        <taxon>Bacteria</taxon>
        <taxon>Pseudomonadati</taxon>
        <taxon>Spirochaetota</taxon>
        <taxon>Spirochaetia</taxon>
        <taxon>Spirochaetales</taxon>
        <taxon>Breznakiellaceae</taxon>
        <taxon>Breznakiella</taxon>
    </lineage>
</organism>
<name>A0A7T8B7S3_9SPIR</name>
<dbReference type="SMART" id="SM00052">
    <property type="entry name" value="EAL"/>
    <property type="match status" value="1"/>
</dbReference>
<protein>
    <submittedName>
        <fullName evidence="3">EAL domain-containing protein</fullName>
    </submittedName>
</protein>
<feature type="domain" description="EAL" evidence="1">
    <location>
        <begin position="293"/>
        <end position="547"/>
    </location>
</feature>
<evidence type="ECO:0000259" key="1">
    <source>
        <dbReference type="PROSITE" id="PS50883"/>
    </source>
</evidence>
<sequence>MQNETPQNLGYVLDSISAAVLVVNKENGLVEYANGKICQALDKTIHEIQGRHFRHLFLPEFISVYYRILADCEDGREHTVIYYWAEKVAWEQISAMSVNWNGRPAILLTILYVSEFARSEYVLETMNHFDSLLKLPNGAKLEDDINELANFETVALLYFEIEHFEEINDMYGWDNGDFLLMQIRDWLLSSESRRAQIYRVSNGFAILGRHVTMQDAINRSEEILRRFSQPWAQRTAGKTLSLYCTVRLGIVYGHYVKNEMRNILLRTIRSCENSDKGYAIYDEQANQEAKRARKVMGMFISCVLNNMNGFDIHFQPIIDVRTGRWCAAEALCRWTATDGTAVSPMEFIHLAEQLHLIETLDNWVSASAMERCVALGLHQREFILDINFSPTRQVKESFINKLLKTLKDTGFPPEKLNLEITESAKMNFDSANISGLKRLREEGIVLSLDDFGTGYSNFENLIHLSAKALKTEKMFLDGIEHDTYRQYLLKMLTDLAHHLGMSLICEGVETEEQFMLLQKYGIDYAQGYYFSRPLTYDQLRQELNRFV</sequence>
<dbReference type="InterPro" id="IPR035965">
    <property type="entry name" value="PAS-like_dom_sf"/>
</dbReference>
<dbReference type="SMART" id="SM00091">
    <property type="entry name" value="PAS"/>
    <property type="match status" value="1"/>
</dbReference>
<keyword evidence="4" id="KW-1185">Reference proteome</keyword>
<dbReference type="RefSeq" id="WP_215625125.1">
    <property type="nucleotide sequence ID" value="NZ_CP067089.2"/>
</dbReference>
<dbReference type="CDD" id="cd01948">
    <property type="entry name" value="EAL"/>
    <property type="match status" value="1"/>
</dbReference>
<dbReference type="PANTHER" id="PTHR33121">
    <property type="entry name" value="CYCLIC DI-GMP PHOSPHODIESTERASE PDEF"/>
    <property type="match status" value="1"/>
</dbReference>
<dbReference type="InterPro" id="IPR000014">
    <property type="entry name" value="PAS"/>
</dbReference>
<dbReference type="InterPro" id="IPR035919">
    <property type="entry name" value="EAL_sf"/>
</dbReference>
<gene>
    <name evidence="3" type="ORF">JFL75_12810</name>
</gene>
<dbReference type="InterPro" id="IPR001633">
    <property type="entry name" value="EAL_dom"/>
</dbReference>
<evidence type="ECO:0000313" key="3">
    <source>
        <dbReference type="EMBL" id="QQO07819.1"/>
    </source>
</evidence>
<dbReference type="SUPFAM" id="SSF55785">
    <property type="entry name" value="PYP-like sensor domain (PAS domain)"/>
    <property type="match status" value="1"/>
</dbReference>
<dbReference type="Gene3D" id="3.30.450.20">
    <property type="entry name" value="PAS domain"/>
    <property type="match status" value="1"/>
</dbReference>
<dbReference type="SMART" id="SM00267">
    <property type="entry name" value="GGDEF"/>
    <property type="match status" value="1"/>
</dbReference>
<dbReference type="Proteomes" id="UP000595917">
    <property type="component" value="Chromosome"/>
</dbReference>
<dbReference type="KEGG" id="bhc:JFL75_12810"/>
<reference evidence="3" key="1">
    <citation type="submission" date="2021-01" db="EMBL/GenBank/DDBJ databases">
        <title>Description of Breznakiella homolactica.</title>
        <authorList>
            <person name="Song Y."/>
            <person name="Brune A."/>
        </authorList>
    </citation>
    <scope>NUCLEOTIDE SEQUENCE</scope>
    <source>
        <strain evidence="3">RmG30</strain>
    </source>
</reference>
<dbReference type="GO" id="GO:0071111">
    <property type="term" value="F:cyclic-guanylate-specific phosphodiesterase activity"/>
    <property type="evidence" value="ECO:0007669"/>
    <property type="project" value="InterPro"/>
</dbReference>
<dbReference type="InterPro" id="IPR000160">
    <property type="entry name" value="GGDEF_dom"/>
</dbReference>
<evidence type="ECO:0000313" key="4">
    <source>
        <dbReference type="Proteomes" id="UP000595917"/>
    </source>
</evidence>
<dbReference type="InterPro" id="IPR050706">
    <property type="entry name" value="Cyclic-di-GMP_PDE-like"/>
</dbReference>
<dbReference type="PROSITE" id="PS50883">
    <property type="entry name" value="EAL"/>
    <property type="match status" value="1"/>
</dbReference>
<dbReference type="Gene3D" id="3.20.20.450">
    <property type="entry name" value="EAL domain"/>
    <property type="match status" value="1"/>
</dbReference>
<dbReference type="PANTHER" id="PTHR33121:SF70">
    <property type="entry name" value="SIGNALING PROTEIN YKOW"/>
    <property type="match status" value="1"/>
</dbReference>
<dbReference type="Pfam" id="PF00563">
    <property type="entry name" value="EAL"/>
    <property type="match status" value="1"/>
</dbReference>
<dbReference type="PROSITE" id="PS50887">
    <property type="entry name" value="GGDEF"/>
    <property type="match status" value="1"/>
</dbReference>
<dbReference type="SUPFAM" id="SSF141868">
    <property type="entry name" value="EAL domain-like"/>
    <property type="match status" value="1"/>
</dbReference>
<dbReference type="EMBL" id="CP067089">
    <property type="protein sequence ID" value="QQO07819.1"/>
    <property type="molecule type" value="Genomic_DNA"/>
</dbReference>
<dbReference type="InterPro" id="IPR043128">
    <property type="entry name" value="Rev_trsase/Diguanyl_cyclase"/>
</dbReference>
<dbReference type="SUPFAM" id="SSF55073">
    <property type="entry name" value="Nucleotide cyclase"/>
    <property type="match status" value="1"/>
</dbReference>
<feature type="domain" description="GGDEF" evidence="2">
    <location>
        <begin position="152"/>
        <end position="283"/>
    </location>
</feature>
<dbReference type="Pfam" id="PF00990">
    <property type="entry name" value="GGDEF"/>
    <property type="match status" value="1"/>
</dbReference>
<proteinExistence type="predicted"/>
<dbReference type="InterPro" id="IPR029787">
    <property type="entry name" value="Nucleotide_cyclase"/>
</dbReference>
<dbReference type="AlphaFoldDB" id="A0A7T8B7S3"/>
<evidence type="ECO:0000259" key="2">
    <source>
        <dbReference type="PROSITE" id="PS50887"/>
    </source>
</evidence>
<accession>A0A7T8B7S3</accession>